<comment type="caution">
    <text evidence="1">The sequence shown here is derived from an EMBL/GenBank/DDBJ whole genome shotgun (WGS) entry which is preliminary data.</text>
</comment>
<proteinExistence type="predicted"/>
<dbReference type="EMBL" id="JANAKD010000611">
    <property type="protein sequence ID" value="KAJ3492279.1"/>
    <property type="molecule type" value="Genomic_DNA"/>
</dbReference>
<protein>
    <submittedName>
        <fullName evidence="1">Uncharacterized protein</fullName>
    </submittedName>
</protein>
<keyword evidence="2" id="KW-1185">Reference proteome</keyword>
<accession>A0ACC1QVM1</accession>
<dbReference type="Proteomes" id="UP001148737">
    <property type="component" value="Unassembled WGS sequence"/>
</dbReference>
<evidence type="ECO:0000313" key="2">
    <source>
        <dbReference type="Proteomes" id="UP001148737"/>
    </source>
</evidence>
<reference evidence="1" key="1">
    <citation type="submission" date="2022-07" db="EMBL/GenBank/DDBJ databases">
        <title>Genome Sequence of Lecanicillium saksenae.</title>
        <authorList>
            <person name="Buettner E."/>
        </authorList>
    </citation>
    <scope>NUCLEOTIDE SEQUENCE</scope>
    <source>
        <strain evidence="1">VT-O1</strain>
    </source>
</reference>
<gene>
    <name evidence="1" type="ORF">NLG97_g5442</name>
</gene>
<organism evidence="1 2">
    <name type="scientific">Lecanicillium saksenae</name>
    <dbReference type="NCBI Taxonomy" id="468837"/>
    <lineage>
        <taxon>Eukaryota</taxon>
        <taxon>Fungi</taxon>
        <taxon>Dikarya</taxon>
        <taxon>Ascomycota</taxon>
        <taxon>Pezizomycotina</taxon>
        <taxon>Sordariomycetes</taxon>
        <taxon>Hypocreomycetidae</taxon>
        <taxon>Hypocreales</taxon>
        <taxon>Cordycipitaceae</taxon>
        <taxon>Lecanicillium</taxon>
    </lineage>
</organism>
<evidence type="ECO:0000313" key="1">
    <source>
        <dbReference type="EMBL" id="KAJ3492279.1"/>
    </source>
</evidence>
<name>A0ACC1QVM1_9HYPO</name>
<sequence length="146" mass="15743">MQLESNYMGGLAATGEAKLSDDSPKMKKWHSMSWTGRVASQEVHYTDQMALQRACDTLHSLPPLITRKEIDDSLQLVREAANGKAFLLQGGDCAESFADVKADLIDGKVSLLREQAAKLGAGLQVPVVQFGRIAGHASCRATCTPL</sequence>